<evidence type="ECO:0000256" key="1">
    <source>
        <dbReference type="SAM" id="MobiDB-lite"/>
    </source>
</evidence>
<dbReference type="InterPro" id="IPR044713">
    <property type="entry name" value="DNJA1/2-like"/>
</dbReference>
<evidence type="ECO:0000313" key="2">
    <source>
        <dbReference type="EMBL" id="CAE8599876.1"/>
    </source>
</evidence>
<keyword evidence="3" id="KW-1185">Reference proteome</keyword>
<organism evidence="2 3">
    <name type="scientific">Polarella glacialis</name>
    <name type="common">Dinoflagellate</name>
    <dbReference type="NCBI Taxonomy" id="89957"/>
    <lineage>
        <taxon>Eukaryota</taxon>
        <taxon>Sar</taxon>
        <taxon>Alveolata</taxon>
        <taxon>Dinophyceae</taxon>
        <taxon>Suessiales</taxon>
        <taxon>Suessiaceae</taxon>
        <taxon>Polarella</taxon>
    </lineage>
</organism>
<name>A0A813ENA4_POLGL</name>
<dbReference type="InterPro" id="IPR008971">
    <property type="entry name" value="HSP40/DnaJ_pept-bd"/>
</dbReference>
<feature type="region of interest" description="Disordered" evidence="1">
    <location>
        <begin position="200"/>
        <end position="237"/>
    </location>
</feature>
<dbReference type="SUPFAM" id="SSF49493">
    <property type="entry name" value="HSP40/DnaJ peptide-binding domain"/>
    <property type="match status" value="1"/>
</dbReference>
<dbReference type="GO" id="GO:0030544">
    <property type="term" value="F:Hsp70 protein binding"/>
    <property type="evidence" value="ECO:0007669"/>
    <property type="project" value="InterPro"/>
</dbReference>
<comment type="caution">
    <text evidence="2">The sequence shown here is derived from an EMBL/GenBank/DDBJ whole genome shotgun (WGS) entry which is preliminary data.</text>
</comment>
<dbReference type="Gene3D" id="2.60.260.20">
    <property type="entry name" value="Urease metallochaperone UreE, N-terminal domain"/>
    <property type="match status" value="1"/>
</dbReference>
<dbReference type="GO" id="GO:0051082">
    <property type="term" value="F:unfolded protein binding"/>
    <property type="evidence" value="ECO:0007669"/>
    <property type="project" value="InterPro"/>
</dbReference>
<dbReference type="PANTHER" id="PTHR43888">
    <property type="entry name" value="DNAJ-LIKE-2, ISOFORM A-RELATED"/>
    <property type="match status" value="1"/>
</dbReference>
<dbReference type="GO" id="GO:0006457">
    <property type="term" value="P:protein folding"/>
    <property type="evidence" value="ECO:0007669"/>
    <property type="project" value="InterPro"/>
</dbReference>
<dbReference type="OrthoDB" id="550424at2759"/>
<dbReference type="Proteomes" id="UP000654075">
    <property type="component" value="Unassembled WGS sequence"/>
</dbReference>
<dbReference type="AlphaFoldDB" id="A0A813ENA4"/>
<dbReference type="EMBL" id="CAJNNV010011569">
    <property type="protein sequence ID" value="CAE8599876.1"/>
    <property type="molecule type" value="Genomic_DNA"/>
</dbReference>
<accession>A0A813ENA4</accession>
<evidence type="ECO:0000313" key="3">
    <source>
        <dbReference type="Proteomes" id="UP000654075"/>
    </source>
</evidence>
<protein>
    <submittedName>
        <fullName evidence="2">Uncharacterized protein</fullName>
    </submittedName>
</protein>
<reference evidence="2" key="1">
    <citation type="submission" date="2021-02" db="EMBL/GenBank/DDBJ databases">
        <authorList>
            <person name="Dougan E. K."/>
            <person name="Rhodes N."/>
            <person name="Thang M."/>
            <person name="Chan C."/>
        </authorList>
    </citation>
    <scope>NUCLEOTIDE SEQUENCE</scope>
</reference>
<gene>
    <name evidence="2" type="ORF">PGLA1383_LOCUS18217</name>
</gene>
<sequence length="237" mass="26080">MELTHLDGRKLIIKTSPGEIVKPMARGFNPLADSEDSKTEWETFEDCDCPGVENVARAETNDVDVLKDACEKQLKRKGIDVGAFVVDARGASFKQCTREEAMEGKRPGKGKTMYVISDPNAKKGQRMMKAVKDEGMPTLKNPFIHGNLFLVLTIKFPESLSAENQAAIKKLLPPAENAPKPGAAEDPSYEVHFVTDIDPVQSFESNKVHMKDTDNAYDDDDEPQGRGGPGGQQCQQQ</sequence>
<proteinExistence type="predicted"/>